<name>A0A6J7WGV6_9CAUD</name>
<protein>
    <submittedName>
        <fullName evidence="1">Uncharacterized protein</fullName>
    </submittedName>
</protein>
<organism evidence="1">
    <name type="scientific">uncultured Caudovirales phage</name>
    <dbReference type="NCBI Taxonomy" id="2100421"/>
    <lineage>
        <taxon>Viruses</taxon>
        <taxon>Duplodnaviria</taxon>
        <taxon>Heunggongvirae</taxon>
        <taxon>Uroviricota</taxon>
        <taxon>Caudoviricetes</taxon>
        <taxon>Peduoviridae</taxon>
        <taxon>Maltschvirus</taxon>
        <taxon>Maltschvirus maltsch</taxon>
    </lineage>
</organism>
<evidence type="ECO:0000313" key="1">
    <source>
        <dbReference type="EMBL" id="CAB5207239.1"/>
    </source>
</evidence>
<accession>A0A6J7WGV6</accession>
<proteinExistence type="predicted"/>
<sequence>MDKKKFEELTKTHLRWNKKAERWVLKPQLKQCDDCSLIVKDRKVEAAAYRLGTQYSHFKHKCRICKTTLFNGEEHLKKRKYIKIYLENYK</sequence>
<gene>
    <name evidence="1" type="ORF">UFOVP180_50</name>
</gene>
<reference evidence="1" key="1">
    <citation type="submission" date="2020-05" db="EMBL/GenBank/DDBJ databases">
        <authorList>
            <person name="Chiriac C."/>
            <person name="Salcher M."/>
            <person name="Ghai R."/>
            <person name="Kavagutti S V."/>
        </authorList>
    </citation>
    <scope>NUCLEOTIDE SEQUENCE</scope>
</reference>
<dbReference type="EMBL" id="LR798227">
    <property type="protein sequence ID" value="CAB5207239.1"/>
    <property type="molecule type" value="Genomic_DNA"/>
</dbReference>